<evidence type="ECO:0000259" key="3">
    <source>
        <dbReference type="Pfam" id="PF07282"/>
    </source>
</evidence>
<gene>
    <name evidence="4" type="ORF">KI688_000392</name>
</gene>
<feature type="compositionally biased region" description="Basic and acidic residues" evidence="2">
    <location>
        <begin position="1600"/>
        <end position="1613"/>
    </location>
</feature>
<dbReference type="InterPro" id="IPR010095">
    <property type="entry name" value="Cas12f1-like_TNB"/>
</dbReference>
<feature type="domain" description="Cas12f1-like TNB" evidence="3">
    <location>
        <begin position="1366"/>
        <end position="1434"/>
    </location>
</feature>
<evidence type="ECO:0000256" key="1">
    <source>
        <dbReference type="ARBA" id="ARBA00023125"/>
    </source>
</evidence>
<comment type="caution">
    <text evidence="4">The sequence shown here is derived from an EMBL/GenBank/DDBJ whole genome shotgun (WGS) entry which is preliminary data.</text>
</comment>
<feature type="compositionally biased region" description="Polar residues" evidence="2">
    <location>
        <begin position="1651"/>
        <end position="1671"/>
    </location>
</feature>
<feature type="compositionally biased region" description="Low complexity" evidence="2">
    <location>
        <begin position="490"/>
        <end position="504"/>
    </location>
</feature>
<sequence length="1786" mass="199563">MGVTNLPKTLKECGGQVETRFKNPGAMTHVDFMSRFFRLVQVRVFNIVQTRIKNDIPYQPDSQKPNQPHDTYNFNATNKRRILDEHQPPTAVPNHHTHVPYDPTLTLDQLIELSIQELDPTALYAHSDGLSTSPKEENKLEYRAVAFVLDSVLSKILVKDQTVIHIDGLPSEEKREEHRRRNAALGRTLTKLEQDVSKTNCKPGRSLLKRCRNAYRTPRSTMESEIFLGLTRLGWNLHQCLHQADTCLARVCQVSPDPSLLILITRDSDIIVYEGVQSITLPVGKSHELMTVTKDSVLRCLDLPSEQHLLLACMVTSNDYVRNIPYFGLMLNCEIVRSMDLSGLSPLGEVYNNKKRAKEIQHYIQQYIELVNKHLSQQTRWKSGKGRKRQTTVNTGVDHYRHAITAFVERTESDVLNPIEPIDNTPPAHEIVVAILEKLHQAGKQQKQHEADIADTTTFDSVSSTSERQYRVSIKTEPEPTSGTDRETSKSSTSSSIPSALSAANRPPGKAKRKRSLRQQERQMERRRQHRKKTSKYRTWKSSKFKSRTDLDQRYSVRRITIADATMVDPAELAKMTPAVPKLKNTPNKPPSNTGPQSSSSSSSCTPPSHSTESVAVTPSTATPKATSKKSRKKPRKPRKLKAPAPAQKAAFGAAFAVSTQRLGSLRGCLRRALLPMSEGAQLPLYATGDRKTLEDADFTALAMRLTDAVDVMNQASAVVYRMLEITIWDELLRGSNGIAGDGQPEPDCVIGEVTLSGGKATVVSGSSEAGSEEFDILDLLLQNSAGMALIKHLYALALNGKMDNRGPKTKKSASKAVKAIAQRTYARLLRIVPGYKPTNTNHIQMGRPIVAAAKQVIVCLRTHVRQMPFTIGSRMLKCGWVKETLPEGSFKDDEASDEMVDPGADQGDSDVMDDADNDNDDDAEVGVVDEDPSTSFSTGYIYHWWRQATHLPSSARPVFCLRRPFKSCFVMLEERALPQILWGTSQKFPNPARASADKIMTTKMAHTLVDQEYGHLIKILFYGDRQRIRDSTSVWQTSYGKRTSTMDDLSNANSGVYGTVALQSYLSAKFDYISYASVCRDQDRACDRTPPPLPTDTSTDRYALSNVILTNGLQLHTLCFDTSKPFRSRTSFAPIYRIERQFPTLQSILDAFGVDSVEELDVWGVDPGEVNSATFCCLERQIQKSSGATTNSSKDTVDRPEDEVDSLILPPSVVANNLVVSRLALYSPIIAHRNQLNNIKQHRPVLLPGQETTPDLWAKADLDRDKTGISIPSIKDVENLVLPYQYDSKEDHEKALQRAFLVRSVLQGFYASDRIRKLNWELTKWKDAEIDWAVDGVLRSCTRKTLFCYGNGKFRTGLNLASMHESFKGRFAQKAVAAGHIVVLVDEMLTSTMCPTCVELGVTSRLAKPTMRSCACLSCGRWLHRDIVGAHNLAIEIWEGFLSSQKGHKTTVFTASSTSTAMDNISPPQDLQHLPTPTTSANQPSRKSPFLGFTDNSKQDEFLVQALAHHNPFKADHGEKGATWDRVLGYLMTIDEVRARHGQASMFAGVTTKTCRSRWEAIFARHQKRIETVLEKAGSVPIETDHDRRVDNLYNDQVENDKAKSASKEMNEKKRKRQQQNRALGAALRRASLDKACYRFSPSSVDDGGFTSSASSPAQVEGPSTFQPTESSSSRSSDPQSSHSAGFSQTARSRTVATGKVRIESDYKRRKRITEDVKKMRSNIIKDDIKRHEDTETKRQQQTDDIVRTIQEGNRGLIMAMEENSAKQNKVLDTMAILLQKLVEK</sequence>
<feature type="compositionally biased region" description="Basic residues" evidence="2">
    <location>
        <begin position="627"/>
        <end position="642"/>
    </location>
</feature>
<dbReference type="SUPFAM" id="SSF88723">
    <property type="entry name" value="PIN domain-like"/>
    <property type="match status" value="1"/>
</dbReference>
<dbReference type="Proteomes" id="UP000707451">
    <property type="component" value="Unassembled WGS sequence"/>
</dbReference>
<evidence type="ECO:0000256" key="2">
    <source>
        <dbReference type="SAM" id="MobiDB-lite"/>
    </source>
</evidence>
<name>A0A9P7Y4H3_9FUNG</name>
<feature type="region of interest" description="Disordered" evidence="2">
    <location>
        <begin position="1646"/>
        <end position="1700"/>
    </location>
</feature>
<keyword evidence="1" id="KW-0238">DNA-binding</keyword>
<evidence type="ECO:0000313" key="5">
    <source>
        <dbReference type="Proteomes" id="UP000707451"/>
    </source>
</evidence>
<feature type="region of interest" description="Disordered" evidence="2">
    <location>
        <begin position="446"/>
        <end position="547"/>
    </location>
</feature>
<feature type="compositionally biased region" description="Polar residues" evidence="2">
    <location>
        <begin position="1686"/>
        <end position="1697"/>
    </location>
</feature>
<feature type="region of interest" description="Disordered" evidence="2">
    <location>
        <begin position="1586"/>
        <end position="1625"/>
    </location>
</feature>
<organism evidence="4 5">
    <name type="scientific">Linnemannia hyalina</name>
    <dbReference type="NCBI Taxonomy" id="64524"/>
    <lineage>
        <taxon>Eukaryota</taxon>
        <taxon>Fungi</taxon>
        <taxon>Fungi incertae sedis</taxon>
        <taxon>Mucoromycota</taxon>
        <taxon>Mortierellomycotina</taxon>
        <taxon>Mortierellomycetes</taxon>
        <taxon>Mortierellales</taxon>
        <taxon>Mortierellaceae</taxon>
        <taxon>Linnemannia</taxon>
    </lineage>
</organism>
<reference evidence="4" key="1">
    <citation type="submission" date="2021-06" db="EMBL/GenBank/DDBJ databases">
        <title>Genome Sequence of Mortierella hyaline Strain SCG-10, a Cold-Adapted, Nitrate-Reducing Fungus Isolated from Soil in Minnesota, USA.</title>
        <authorList>
            <person name="Aldossari N."/>
        </authorList>
    </citation>
    <scope>NUCLEOTIDE SEQUENCE</scope>
    <source>
        <strain evidence="4">SCG-10</strain>
    </source>
</reference>
<feature type="compositionally biased region" description="Basic and acidic residues" evidence="2">
    <location>
        <begin position="468"/>
        <end position="489"/>
    </location>
</feature>
<dbReference type="GO" id="GO:0003677">
    <property type="term" value="F:DNA binding"/>
    <property type="evidence" value="ECO:0007669"/>
    <property type="project" value="UniProtKB-KW"/>
</dbReference>
<feature type="compositionally biased region" description="Low complexity" evidence="2">
    <location>
        <begin position="455"/>
        <end position="466"/>
    </location>
</feature>
<feature type="region of interest" description="Disordered" evidence="2">
    <location>
        <begin position="578"/>
        <end position="647"/>
    </location>
</feature>
<accession>A0A9P7Y4H3</accession>
<evidence type="ECO:0000313" key="4">
    <source>
        <dbReference type="EMBL" id="KAG9072621.1"/>
    </source>
</evidence>
<feature type="compositionally biased region" description="Basic residues" evidence="2">
    <location>
        <begin position="527"/>
        <end position="546"/>
    </location>
</feature>
<proteinExistence type="predicted"/>
<dbReference type="OrthoDB" id="2422335at2759"/>
<dbReference type="Pfam" id="PF07282">
    <property type="entry name" value="Cas12f1-like_TNB"/>
    <property type="match status" value="1"/>
</dbReference>
<feature type="compositionally biased region" description="Low complexity" evidence="2">
    <location>
        <begin position="1672"/>
        <end position="1685"/>
    </location>
</feature>
<keyword evidence="5" id="KW-1185">Reference proteome</keyword>
<feature type="compositionally biased region" description="Low complexity" evidence="2">
    <location>
        <begin position="591"/>
        <end position="626"/>
    </location>
</feature>
<feature type="region of interest" description="Disordered" evidence="2">
    <location>
        <begin position="890"/>
        <end position="931"/>
    </location>
</feature>
<dbReference type="InterPro" id="IPR029060">
    <property type="entry name" value="PIN-like_dom_sf"/>
</dbReference>
<feature type="compositionally biased region" description="Acidic residues" evidence="2">
    <location>
        <begin position="908"/>
        <end position="931"/>
    </location>
</feature>
<dbReference type="EMBL" id="JAHRHY010000001">
    <property type="protein sequence ID" value="KAG9072621.1"/>
    <property type="molecule type" value="Genomic_DNA"/>
</dbReference>
<protein>
    <recommendedName>
        <fullName evidence="3">Cas12f1-like TNB domain-containing protein</fullName>
    </recommendedName>
</protein>